<dbReference type="VEuPathDB" id="FungiDB:CPAG_01325"/>
<proteinExistence type="predicted"/>
<reference evidence="2" key="2">
    <citation type="journal article" date="2009" name="Genome Res.">
        <title>Comparative genomic analyses of the human fungal pathogens Coccidioides and their relatives.</title>
        <authorList>
            <person name="Sharpton T.J."/>
            <person name="Stajich J.E."/>
            <person name="Rounsley S.D."/>
            <person name="Gardner M.J."/>
            <person name="Wortman J.R."/>
            <person name="Jordar V.S."/>
            <person name="Maiti R."/>
            <person name="Kodira C.D."/>
            <person name="Neafsey D.E."/>
            <person name="Zeng Q."/>
            <person name="Hung C.-Y."/>
            <person name="McMahan C."/>
            <person name="Muszewska A."/>
            <person name="Grynberg M."/>
            <person name="Mandel M.A."/>
            <person name="Kellner E.M."/>
            <person name="Barker B.M."/>
            <person name="Galgiani J.N."/>
            <person name="Orbach M.J."/>
            <person name="Kirkland T.N."/>
            <person name="Cole G.T."/>
            <person name="Henn M.R."/>
            <person name="Birren B.W."/>
            <person name="Taylor J.W."/>
        </authorList>
    </citation>
    <scope>NUCLEOTIDE SEQUENCE [LARGE SCALE GENOMIC DNA]</scope>
    <source>
        <strain evidence="2">RMSCC 3488</strain>
    </source>
</reference>
<organism evidence="1 2">
    <name type="scientific">Coccidioides posadasii RMSCC 3488</name>
    <dbReference type="NCBI Taxonomy" id="454284"/>
    <lineage>
        <taxon>Eukaryota</taxon>
        <taxon>Fungi</taxon>
        <taxon>Dikarya</taxon>
        <taxon>Ascomycota</taxon>
        <taxon>Pezizomycotina</taxon>
        <taxon>Eurotiomycetes</taxon>
        <taxon>Eurotiomycetidae</taxon>
        <taxon>Onygenales</taxon>
        <taxon>Onygenaceae</taxon>
        <taxon>Coccidioides</taxon>
    </lineage>
</organism>
<reference evidence="2" key="3">
    <citation type="journal article" date="2010" name="Genome Res.">
        <title>Population genomic sequencing of Coccidioides fungi reveals recent hybridization and transposon control.</title>
        <authorList>
            <person name="Neafsey D.E."/>
            <person name="Barker B.M."/>
            <person name="Sharpton T.J."/>
            <person name="Stajich J.E."/>
            <person name="Park D.J."/>
            <person name="Whiston E."/>
            <person name="Hung C.-Y."/>
            <person name="McMahan C."/>
            <person name="White J."/>
            <person name="Sykes S."/>
            <person name="Heiman D."/>
            <person name="Young S."/>
            <person name="Zeng Q."/>
            <person name="Abouelleil A."/>
            <person name="Aftuck L."/>
            <person name="Bessette D."/>
            <person name="Brown A."/>
            <person name="FitzGerald M."/>
            <person name="Lui A."/>
            <person name="Macdonald J.P."/>
            <person name="Priest M."/>
            <person name="Orbach M.J."/>
            <person name="Galgiani J.N."/>
            <person name="Kirkland T.N."/>
            <person name="Cole G.T."/>
            <person name="Birren B.W."/>
            <person name="Henn M.R."/>
            <person name="Taylor J.W."/>
            <person name="Rounsley S.D."/>
        </authorList>
    </citation>
    <scope>NUCLEOTIDE SEQUENCE [LARGE SCALE GENOMIC DNA]</scope>
    <source>
        <strain evidence="2">RMSCC 3488</strain>
    </source>
</reference>
<accession>A0A0J6F490</accession>
<dbReference type="Proteomes" id="UP000054567">
    <property type="component" value="Unassembled WGS sequence"/>
</dbReference>
<sequence length="100" mass="10679">MIGPLMKVQAAKNGEKGGHFYSGDTLSLAATETVALGGIDVAYHTGLICSQIPVSHLLVRQMTVATTRIHPYAILIDTTSWALELRKAIRDNDGAAHHNG</sequence>
<gene>
    <name evidence="1" type="ORF">CPAG_01325</name>
</gene>
<evidence type="ECO:0000313" key="2">
    <source>
        <dbReference type="Proteomes" id="UP000054567"/>
    </source>
</evidence>
<dbReference type="AlphaFoldDB" id="A0A0J6F490"/>
<name>A0A0J6F490_COCPO</name>
<evidence type="ECO:0000313" key="1">
    <source>
        <dbReference type="EMBL" id="KMM64973.1"/>
    </source>
</evidence>
<reference evidence="1 2" key="1">
    <citation type="submission" date="2007-06" db="EMBL/GenBank/DDBJ databases">
        <title>The Genome Sequence of Coccidioides posadasii RMSCC_3488.</title>
        <authorList>
            <consortium name="Coccidioides Genome Resources Consortium"/>
            <consortium name="The Broad Institute Genome Sequencing Platform"/>
            <person name="Henn M.R."/>
            <person name="Sykes S."/>
            <person name="Young S."/>
            <person name="Jaffe D."/>
            <person name="Berlin A."/>
            <person name="Alvarez P."/>
            <person name="Butler J."/>
            <person name="Gnerre S."/>
            <person name="Grabherr M."/>
            <person name="Mauceli E."/>
            <person name="Brockman W."/>
            <person name="Kodira C."/>
            <person name="Alvarado L."/>
            <person name="Zeng Q."/>
            <person name="Crawford M."/>
            <person name="Antoine C."/>
            <person name="Devon K."/>
            <person name="Galgiani J."/>
            <person name="Orsborn K."/>
            <person name="Lewis M.L."/>
            <person name="Nusbaum C."/>
            <person name="Galagan J."/>
            <person name="Birren B."/>
        </authorList>
    </citation>
    <scope>NUCLEOTIDE SEQUENCE [LARGE SCALE GENOMIC DNA]</scope>
    <source>
        <strain evidence="1 2">RMSCC 3488</strain>
    </source>
</reference>
<dbReference type="EMBL" id="DS268109">
    <property type="protein sequence ID" value="KMM64973.1"/>
    <property type="molecule type" value="Genomic_DNA"/>
</dbReference>
<protein>
    <submittedName>
        <fullName evidence="1">Uncharacterized protein</fullName>
    </submittedName>
</protein>